<comment type="caution">
    <text evidence="3">The sequence shown here is derived from an EMBL/GenBank/DDBJ whole genome shotgun (WGS) entry which is preliminary data.</text>
</comment>
<dbReference type="RefSeq" id="WP_140000533.1">
    <property type="nucleotide sequence ID" value="NZ_VFJE01000053.1"/>
</dbReference>
<dbReference type="OrthoDB" id="9809908at2"/>
<dbReference type="EMBL" id="VFJE01000053">
    <property type="protein sequence ID" value="TPD69927.1"/>
    <property type="molecule type" value="Genomic_DNA"/>
</dbReference>
<feature type="transmembrane region" description="Helical" evidence="1">
    <location>
        <begin position="125"/>
        <end position="142"/>
    </location>
</feature>
<keyword evidence="3" id="KW-0418">Kinase</keyword>
<evidence type="ECO:0000259" key="2">
    <source>
        <dbReference type="Pfam" id="PF06580"/>
    </source>
</evidence>
<evidence type="ECO:0000313" key="3">
    <source>
        <dbReference type="EMBL" id="TPD69927.1"/>
    </source>
</evidence>
<evidence type="ECO:0000313" key="4">
    <source>
        <dbReference type="Proteomes" id="UP000319175"/>
    </source>
</evidence>
<keyword evidence="1" id="KW-0472">Membrane</keyword>
<reference evidence="3 4" key="2">
    <citation type="submission" date="2019-06" db="EMBL/GenBank/DDBJ databases">
        <authorList>
            <person name="Seo Y."/>
        </authorList>
    </citation>
    <scope>NUCLEOTIDE SEQUENCE [LARGE SCALE GENOMIC DNA]</scope>
    <source>
        <strain evidence="3 4">MaA-Y11</strain>
    </source>
</reference>
<name>A0A501QCN8_9FLAO</name>
<dbReference type="InterPro" id="IPR010559">
    <property type="entry name" value="Sig_transdc_His_kin_internal"/>
</dbReference>
<keyword evidence="1" id="KW-1133">Transmembrane helix</keyword>
<keyword evidence="1" id="KW-0812">Transmembrane</keyword>
<feature type="transmembrane region" description="Helical" evidence="1">
    <location>
        <begin position="75"/>
        <end position="96"/>
    </location>
</feature>
<dbReference type="Proteomes" id="UP000319175">
    <property type="component" value="Unassembled WGS sequence"/>
</dbReference>
<keyword evidence="4" id="KW-1185">Reference proteome</keyword>
<dbReference type="PANTHER" id="PTHR34220:SF7">
    <property type="entry name" value="SENSOR HISTIDINE KINASE YPDA"/>
    <property type="match status" value="1"/>
</dbReference>
<organism evidence="3 4">
    <name type="scientific">Flavobacterium microcysteis</name>
    <dbReference type="NCBI Taxonomy" id="2596891"/>
    <lineage>
        <taxon>Bacteria</taxon>
        <taxon>Pseudomonadati</taxon>
        <taxon>Bacteroidota</taxon>
        <taxon>Flavobacteriia</taxon>
        <taxon>Flavobacteriales</taxon>
        <taxon>Flavobacteriaceae</taxon>
        <taxon>Flavobacterium</taxon>
    </lineage>
</organism>
<dbReference type="GO" id="GO:0000155">
    <property type="term" value="F:phosphorelay sensor kinase activity"/>
    <property type="evidence" value="ECO:0007669"/>
    <property type="project" value="InterPro"/>
</dbReference>
<proteinExistence type="predicted"/>
<sequence>MKLKIPLHYHITFFLSIYLLFVLWEFTTSLNQDSSFFAFDLMSVLLSVTLALALFSIYLFNFYTFCHWFLNRRKLILYILSLPVTLILFAGVRYFLQEVVVFELTGFHNYYDASRQPLYYIRDNFFFGMPAIILSTLFYLMLQFQQYQRQNQQLLLENKKAEFQLLKSQVSPHFLFNTLNSFYSEWIEKDPQTASDLLKLSDLLRYVITETDKEYVPLTKELQFIKNYIDLQEKRFENQLYLDFSIEGNAGNLMILPSVLIHFTENVFKHGKLNDPKKKANITIKISSHFLEISTFNSNQPGENYSSTGIGFDNLTKRLEYAYHENFTLEKTKENDTFKTYLKIPLKSNL</sequence>
<protein>
    <submittedName>
        <fullName evidence="3">Histidine kinase</fullName>
    </submittedName>
</protein>
<dbReference type="GO" id="GO:0016020">
    <property type="term" value="C:membrane"/>
    <property type="evidence" value="ECO:0007669"/>
    <property type="project" value="InterPro"/>
</dbReference>
<dbReference type="PANTHER" id="PTHR34220">
    <property type="entry name" value="SENSOR HISTIDINE KINASE YPDA"/>
    <property type="match status" value="1"/>
</dbReference>
<dbReference type="Pfam" id="PF06580">
    <property type="entry name" value="His_kinase"/>
    <property type="match status" value="1"/>
</dbReference>
<dbReference type="AlphaFoldDB" id="A0A501QCN8"/>
<dbReference type="InterPro" id="IPR050640">
    <property type="entry name" value="Bact_2-comp_sensor_kinase"/>
</dbReference>
<gene>
    <name evidence="3" type="ORF">FJA49_08450</name>
</gene>
<accession>A0A501QCN8</accession>
<feature type="domain" description="Signal transduction histidine kinase internal region" evidence="2">
    <location>
        <begin position="161"/>
        <end position="240"/>
    </location>
</feature>
<feature type="transmembrane region" description="Helical" evidence="1">
    <location>
        <begin position="36"/>
        <end position="63"/>
    </location>
</feature>
<feature type="transmembrane region" description="Helical" evidence="1">
    <location>
        <begin position="7"/>
        <end position="24"/>
    </location>
</feature>
<keyword evidence="3" id="KW-0808">Transferase</keyword>
<reference evidence="3 4" key="1">
    <citation type="submission" date="2019-06" db="EMBL/GenBank/DDBJ databases">
        <title>Flavobacterium sp. MaA-Y11 from geoumgang.</title>
        <authorList>
            <person name="Jeong S."/>
        </authorList>
    </citation>
    <scope>NUCLEOTIDE SEQUENCE [LARGE SCALE GENOMIC DNA]</scope>
    <source>
        <strain evidence="3 4">MaA-Y11</strain>
    </source>
</reference>
<evidence type="ECO:0000256" key="1">
    <source>
        <dbReference type="SAM" id="Phobius"/>
    </source>
</evidence>